<dbReference type="AlphaFoldDB" id="A0A658QZB1"/>
<protein>
    <submittedName>
        <fullName evidence="1">Uncharacterized protein</fullName>
    </submittedName>
</protein>
<evidence type="ECO:0000313" key="2">
    <source>
        <dbReference type="Proteomes" id="UP000198263"/>
    </source>
</evidence>
<proteinExistence type="predicted"/>
<gene>
    <name evidence="1" type="ORF">AWB72_03216</name>
</gene>
<reference evidence="1 2" key="1">
    <citation type="submission" date="2016-01" db="EMBL/GenBank/DDBJ databases">
        <authorList>
            <person name="Peeters C."/>
        </authorList>
    </citation>
    <scope>NUCLEOTIDE SEQUENCE [LARGE SCALE GENOMIC DNA]</scope>
    <source>
        <strain evidence="1">LMG 29315</strain>
    </source>
</reference>
<evidence type="ECO:0000313" key="1">
    <source>
        <dbReference type="EMBL" id="SAL34075.1"/>
    </source>
</evidence>
<accession>A0A658QZB1</accession>
<dbReference type="Proteomes" id="UP000198263">
    <property type="component" value="Unassembled WGS sequence"/>
</dbReference>
<dbReference type="EMBL" id="FCNV02000006">
    <property type="protein sequence ID" value="SAL34075.1"/>
    <property type="molecule type" value="Genomic_DNA"/>
</dbReference>
<name>A0A658QZB1_9BURK</name>
<keyword evidence="2" id="KW-1185">Reference proteome</keyword>
<sequence>MMALDKILPRGGLAIAQFAEGDETDGSGWISERTPDIGWRVIERSAGVSHSVTLWDEVSPEIQRSTPDRDDDSPDA</sequence>
<organism evidence="1 2">
    <name type="scientific">Caballeronia concitans</name>
    <dbReference type="NCBI Taxonomy" id="1777133"/>
    <lineage>
        <taxon>Bacteria</taxon>
        <taxon>Pseudomonadati</taxon>
        <taxon>Pseudomonadota</taxon>
        <taxon>Betaproteobacteria</taxon>
        <taxon>Burkholderiales</taxon>
        <taxon>Burkholderiaceae</taxon>
        <taxon>Caballeronia</taxon>
    </lineage>
</organism>
<comment type="caution">
    <text evidence="1">The sequence shown here is derived from an EMBL/GenBank/DDBJ whole genome shotgun (WGS) entry which is preliminary data.</text>
</comment>